<evidence type="ECO:0000256" key="2">
    <source>
        <dbReference type="ARBA" id="ARBA00023015"/>
    </source>
</evidence>
<feature type="domain" description="HTH lysR-type" evidence="5">
    <location>
        <begin position="1"/>
        <end position="58"/>
    </location>
</feature>
<reference evidence="7" key="1">
    <citation type="submission" date="2020-05" db="EMBL/GenBank/DDBJ databases">
        <title>Classification of alakaliphilic streptomycetes isolated from an alkaline soil next to Lonar Crater, India and a proposal for the recognition of Streptomyces alkaliterrae sp. nov.</title>
        <authorList>
            <person name="Golinska P."/>
        </authorList>
    </citation>
    <scope>NUCLEOTIDE SEQUENCE [LARGE SCALE GENOMIC DNA]</scope>
    <source>
        <strain evidence="7">OF8</strain>
    </source>
</reference>
<dbReference type="SUPFAM" id="SSF46785">
    <property type="entry name" value="Winged helix' DNA-binding domain"/>
    <property type="match status" value="1"/>
</dbReference>
<dbReference type="InterPro" id="IPR036390">
    <property type="entry name" value="WH_DNA-bd_sf"/>
</dbReference>
<keyword evidence="4" id="KW-0804">Transcription</keyword>
<dbReference type="RefSeq" id="WP_181356183.1">
    <property type="nucleotide sequence ID" value="NZ_JABJXA010000009.1"/>
</dbReference>
<gene>
    <name evidence="6" type="ORF">H3147_02815</name>
</gene>
<organism evidence="6 7">
    <name type="scientific">Streptomyces alkaliterrae</name>
    <dbReference type="NCBI Taxonomy" id="2213162"/>
    <lineage>
        <taxon>Bacteria</taxon>
        <taxon>Bacillati</taxon>
        <taxon>Actinomycetota</taxon>
        <taxon>Actinomycetes</taxon>
        <taxon>Kitasatosporales</taxon>
        <taxon>Streptomycetaceae</taxon>
        <taxon>Streptomyces</taxon>
    </lineage>
</organism>
<evidence type="ECO:0000259" key="5">
    <source>
        <dbReference type="PROSITE" id="PS50931"/>
    </source>
</evidence>
<evidence type="ECO:0000313" key="6">
    <source>
        <dbReference type="EMBL" id="MBB1257763.1"/>
    </source>
</evidence>
<dbReference type="Pfam" id="PF00126">
    <property type="entry name" value="HTH_1"/>
    <property type="match status" value="1"/>
</dbReference>
<keyword evidence="2" id="KW-0805">Transcription regulation</keyword>
<keyword evidence="3" id="KW-0238">DNA-binding</keyword>
<sequence>MDLRQLTTFHRVAALLSFTRAAAELNYAQSSVTAQVKGLELALGVQLFERLRGGVRLTPAGERLLPYAERILALVDEARENTVGRSGPSGTLTVGTTECLTSYRMPPVLEFFHHRYPELRLALRPATTGETHEALRQGSVDVGLFTEVRSDHEGLCVEVLGREPLVAVASAGHRLARLPEVTTEDLRTVQVLAPEPGACYRTLLEEELTGGRDGSGSPLLEFGTVESIKRGVATGLGVSVLPAVAVADAVESGVLVVLGWRPPFEAHTQIAWRRGRRVSREMRAFIDQTARVVAQDRLSLAS</sequence>
<dbReference type="InterPro" id="IPR005119">
    <property type="entry name" value="LysR_subst-bd"/>
</dbReference>
<name>A0A7W3WSM6_9ACTN</name>
<dbReference type="Proteomes" id="UP000517765">
    <property type="component" value="Unassembled WGS sequence"/>
</dbReference>
<comment type="caution">
    <text evidence="6">The sequence shown here is derived from an EMBL/GenBank/DDBJ whole genome shotgun (WGS) entry which is preliminary data.</text>
</comment>
<dbReference type="Pfam" id="PF03466">
    <property type="entry name" value="LysR_substrate"/>
    <property type="match status" value="1"/>
</dbReference>
<comment type="similarity">
    <text evidence="1">Belongs to the LysR transcriptional regulatory family.</text>
</comment>
<dbReference type="GO" id="GO:0003700">
    <property type="term" value="F:DNA-binding transcription factor activity"/>
    <property type="evidence" value="ECO:0007669"/>
    <property type="project" value="InterPro"/>
</dbReference>
<protein>
    <submittedName>
        <fullName evidence="6">LysR family transcriptional regulator</fullName>
    </submittedName>
</protein>
<dbReference type="Gene3D" id="3.40.190.290">
    <property type="match status" value="1"/>
</dbReference>
<dbReference type="Gene3D" id="1.10.10.10">
    <property type="entry name" value="Winged helix-like DNA-binding domain superfamily/Winged helix DNA-binding domain"/>
    <property type="match status" value="1"/>
</dbReference>
<dbReference type="PANTHER" id="PTHR30126:SF40">
    <property type="entry name" value="HTH-TYPE TRANSCRIPTIONAL REGULATOR GLTR"/>
    <property type="match status" value="1"/>
</dbReference>
<dbReference type="FunFam" id="1.10.10.10:FF:000001">
    <property type="entry name" value="LysR family transcriptional regulator"/>
    <property type="match status" value="1"/>
</dbReference>
<dbReference type="EMBL" id="JABJXA010000009">
    <property type="protein sequence ID" value="MBB1257763.1"/>
    <property type="molecule type" value="Genomic_DNA"/>
</dbReference>
<accession>A0A7W3WSM6</accession>
<evidence type="ECO:0000256" key="4">
    <source>
        <dbReference type="ARBA" id="ARBA00023163"/>
    </source>
</evidence>
<dbReference type="SUPFAM" id="SSF53850">
    <property type="entry name" value="Periplasmic binding protein-like II"/>
    <property type="match status" value="1"/>
</dbReference>
<dbReference type="PROSITE" id="PS50931">
    <property type="entry name" value="HTH_LYSR"/>
    <property type="match status" value="1"/>
</dbReference>
<dbReference type="PANTHER" id="PTHR30126">
    <property type="entry name" value="HTH-TYPE TRANSCRIPTIONAL REGULATOR"/>
    <property type="match status" value="1"/>
</dbReference>
<dbReference type="InterPro" id="IPR000847">
    <property type="entry name" value="LysR_HTH_N"/>
</dbReference>
<dbReference type="InterPro" id="IPR036388">
    <property type="entry name" value="WH-like_DNA-bd_sf"/>
</dbReference>
<dbReference type="GO" id="GO:0000976">
    <property type="term" value="F:transcription cis-regulatory region binding"/>
    <property type="evidence" value="ECO:0007669"/>
    <property type="project" value="TreeGrafter"/>
</dbReference>
<dbReference type="PRINTS" id="PR00039">
    <property type="entry name" value="HTHLYSR"/>
</dbReference>
<dbReference type="CDD" id="cd05466">
    <property type="entry name" value="PBP2_LTTR_substrate"/>
    <property type="match status" value="1"/>
</dbReference>
<evidence type="ECO:0000256" key="1">
    <source>
        <dbReference type="ARBA" id="ARBA00009437"/>
    </source>
</evidence>
<evidence type="ECO:0000313" key="7">
    <source>
        <dbReference type="Proteomes" id="UP000517765"/>
    </source>
</evidence>
<dbReference type="AlphaFoldDB" id="A0A7W3WSM6"/>
<proteinExistence type="inferred from homology"/>
<evidence type="ECO:0000256" key="3">
    <source>
        <dbReference type="ARBA" id="ARBA00023125"/>
    </source>
</evidence>